<dbReference type="InterPro" id="IPR041383">
    <property type="entry name" value="RuvC_III"/>
</dbReference>
<dbReference type="Pfam" id="PF17894">
    <property type="entry name" value="Cas9_Topo"/>
    <property type="match status" value="1"/>
</dbReference>
<dbReference type="InterPro" id="IPR028629">
    <property type="entry name" value="Cas9"/>
</dbReference>
<dbReference type="Pfam" id="PF01844">
    <property type="entry name" value="HNH"/>
    <property type="match status" value="1"/>
</dbReference>
<dbReference type="InterPro" id="IPR041217">
    <property type="entry name" value="Cas9_C"/>
</dbReference>
<evidence type="ECO:0000256" key="2">
    <source>
        <dbReference type="ARBA" id="ARBA00022722"/>
    </source>
</evidence>
<dbReference type="Gene3D" id="3.30.420.10">
    <property type="entry name" value="Ribonuclease H-like superfamily/Ribonuclease H"/>
    <property type="match status" value="3"/>
</dbReference>
<organism evidence="14 15">
    <name type="scientific">Gardnerella leopoldii</name>
    <dbReference type="NCBI Taxonomy" id="2792978"/>
    <lineage>
        <taxon>Bacteria</taxon>
        <taxon>Bacillati</taxon>
        <taxon>Actinomycetota</taxon>
        <taxon>Actinomycetes</taxon>
        <taxon>Bifidobacteriales</taxon>
        <taxon>Bifidobacteriaceae</taxon>
        <taxon>Gardnerella</taxon>
    </lineage>
</organism>
<dbReference type="Gene3D" id="3.30.70.3520">
    <property type="match status" value="1"/>
</dbReference>
<evidence type="ECO:0000256" key="4">
    <source>
        <dbReference type="ARBA" id="ARBA00022759"/>
    </source>
</evidence>
<evidence type="ECO:0000256" key="8">
    <source>
        <dbReference type="ARBA" id="ARBA00023118"/>
    </source>
</evidence>
<evidence type="ECO:0000313" key="14">
    <source>
        <dbReference type="EMBL" id="PKZ19452.1"/>
    </source>
</evidence>
<feature type="domain" description="HNH Cas9-type" evidence="13">
    <location>
        <begin position="540"/>
        <end position="706"/>
    </location>
</feature>
<dbReference type="NCBIfam" id="TIGR01865">
    <property type="entry name" value="cas_Csn1"/>
    <property type="match status" value="1"/>
</dbReference>
<evidence type="ECO:0000256" key="9">
    <source>
        <dbReference type="ARBA" id="ARBA00023125"/>
    </source>
</evidence>
<evidence type="ECO:0000313" key="15">
    <source>
        <dbReference type="Proteomes" id="UP000235111"/>
    </source>
</evidence>
<comment type="subunit">
    <text evidence="11">Monomer. Binds crRNA and tracrRNA.</text>
</comment>
<proteinExistence type="predicted"/>
<dbReference type="SMART" id="SM00507">
    <property type="entry name" value="HNHc"/>
    <property type="match status" value="1"/>
</dbReference>
<keyword evidence="3" id="KW-0479">Metal-binding</keyword>
<evidence type="ECO:0000256" key="12">
    <source>
        <dbReference type="PROSITE-ProRule" id="PRU01085"/>
    </source>
</evidence>
<keyword evidence="5 12" id="KW-0378">Hydrolase</keyword>
<dbReference type="PROSITE" id="PS51749">
    <property type="entry name" value="HNH_CAS9"/>
    <property type="match status" value="1"/>
</dbReference>
<evidence type="ECO:0000256" key="10">
    <source>
        <dbReference type="ARBA" id="ARBA00023211"/>
    </source>
</evidence>
<comment type="cofactor">
    <cofactor evidence="1">
        <name>Mg(2+)</name>
        <dbReference type="ChEBI" id="CHEBI:18420"/>
    </cofactor>
</comment>
<name>A0ABX4SE29_9BIFI</name>
<evidence type="ECO:0000256" key="11">
    <source>
        <dbReference type="ARBA" id="ARBA00046380"/>
    </source>
</evidence>
<dbReference type="InterPro" id="IPR040619">
    <property type="entry name" value="Cas9_alpha-helical_lobe"/>
</dbReference>
<evidence type="ECO:0000256" key="6">
    <source>
        <dbReference type="ARBA" id="ARBA00022842"/>
    </source>
</evidence>
<dbReference type="Pfam" id="PF18541">
    <property type="entry name" value="RuvC_III"/>
    <property type="match status" value="1"/>
</dbReference>
<evidence type="ECO:0000256" key="7">
    <source>
        <dbReference type="ARBA" id="ARBA00022884"/>
    </source>
</evidence>
<dbReference type="InterPro" id="IPR036397">
    <property type="entry name" value="RNaseH_sf"/>
</dbReference>
<dbReference type="InterPro" id="IPR003615">
    <property type="entry name" value="HNH_nuc"/>
</dbReference>
<dbReference type="InterPro" id="IPR033114">
    <property type="entry name" value="HNH_CAS9"/>
</dbReference>
<keyword evidence="7" id="KW-0694">RNA-binding</keyword>
<evidence type="ECO:0000259" key="13">
    <source>
        <dbReference type="PROSITE" id="PS51749"/>
    </source>
</evidence>
<keyword evidence="8" id="KW-0051">Antiviral defense</keyword>
<protein>
    <submittedName>
        <fullName evidence="14">CRISPR-associated protein</fullName>
    </submittedName>
</protein>
<accession>A0ABX4SE29</accession>
<reference evidence="14 15" key="1">
    <citation type="submission" date="2017-12" db="EMBL/GenBank/DDBJ databases">
        <title>Phylogenetic diversity of female urinary microbiome.</title>
        <authorList>
            <person name="Thomas-White K."/>
            <person name="Wolfe A.J."/>
        </authorList>
    </citation>
    <scope>NUCLEOTIDE SEQUENCE [LARGE SCALE GENOMIC DNA]</scope>
    <source>
        <strain evidence="14 15">UMB0912</strain>
    </source>
</reference>
<gene>
    <name evidence="14" type="ORF">CYJ59_03275</name>
</gene>
<dbReference type="InterPro" id="IPR040796">
    <property type="entry name" value="Cas9_b_hairpin"/>
</dbReference>
<dbReference type="Pfam" id="PF17893">
    <property type="entry name" value="Cas9_b_hairpin"/>
    <property type="match status" value="1"/>
</dbReference>
<dbReference type="EMBL" id="PKHC01000001">
    <property type="protein sequence ID" value="PKZ19452.1"/>
    <property type="molecule type" value="Genomic_DNA"/>
</dbReference>
<evidence type="ECO:0000256" key="3">
    <source>
        <dbReference type="ARBA" id="ARBA00022723"/>
    </source>
</evidence>
<dbReference type="Gene3D" id="1.10.30.50">
    <property type="match status" value="1"/>
</dbReference>
<keyword evidence="2 12" id="KW-0540">Nuclease</keyword>
<keyword evidence="9 12" id="KW-0238">DNA-binding</keyword>
<dbReference type="Pfam" id="PF18525">
    <property type="entry name" value="Cas9_C"/>
    <property type="match status" value="1"/>
</dbReference>
<sequence>MKNVTYAIGIDVGLNSTGLAAIQLDDNGCPIRILKALSFIHDSGIDPTGRKTSDTRKKVSGVARRARRLNRTRRKRLSKLDSLLESLGYPIVDNSCLESKDSFEPWYIRGELADAYISDDKKRKIMLSVAIRHIARHRGWRNPYQSVRSMMQAKEYSKFYDQFIDTVNRLAPGVANYGCTIGQIVCDYIMSKKGMPSPRIRVRIKKDNKIYNPILPGKFIQSDCMLELRKIFEMQSVDDTDATKLLNCVFESKSPKGSATKLVGKDAITNIGRRASKASLAFQRYRIISSISNLRIRENSIERKLTCEEKQQVYKLLTTTFISTTEKEAFISNEYSWNDVSELLHIKRSDLRGIGKQTGDGESITLQPPRLDSEIAIFSETGNSSRDKFVKEKLKPWWNEHTDDSDEHEAFIDLISNSCDFESKSDTAASAFIEDLADNEFEILDNISLPSGRAAYSIDTLNKLSQQMLNTDDDLFEARKHLFNLNDNWRPSAEPISSPIGNPSVDRVLKIVNRFIVNATNRWGSPMRVSIEHVRSGFKSAKMSKDYTDNINGRTKFRNNLRMELSKELGINALTISDADIRRYEAVQRQNGQCLYCGNPITFKTCEMDHIVPRKGVGSTNTRVNLAAVCVLCNRNKSNIPFAIWCKSQYCVEHNITVNNANKRVKHFIFPSKLYGNKASKLKFEKSVIARLSQTEEDEPFDNRSIESVAWMANELHHRIDWYYNSEYYIGNTYATDAVISNTDSNLGTSVGVYAGSITAMSRKLSGIDGKLQFFDAKHKTRFDRRHHAVDAAVIAMITSNVSQALYIKNNLRETQRILGHPDYGDLDWRDYPSEHDAMYSSYESWHRNMQKLLELLNESMTENRIPVVRQVRMRYENSAVHDDSINKLQSLHVSDAISSDDILRASTPALYCALVNQPDYTLKDGIPSSQSRVLRVNNKTLTANDEITFFNGKSAQIAVRGGSADIGNSIHHARLYRYRKSKKEIAYGIIRIFQADLNKFRDEDLFTCELPYYSVSMRYADGTLLKAIRDNKAEYIGYLLVGDELVIDPSFIKSDTVAGKFIQFLKELGIDSVAYSHWVIDGIPEPTKIKLRPSMLSKEGFDKLITSGYVSDGNYLEDAAKVLGEKGWIVAVNSLASCKPVTIRRNGFGEIRWKSLSGMPVSWKWCNDSK</sequence>
<evidence type="ECO:0000256" key="5">
    <source>
        <dbReference type="ARBA" id="ARBA00022801"/>
    </source>
</evidence>
<evidence type="ECO:0000256" key="1">
    <source>
        <dbReference type="ARBA" id="ARBA00001946"/>
    </source>
</evidence>
<comment type="caution">
    <text evidence="14">The sequence shown here is derived from an EMBL/GenBank/DDBJ whole genome shotgun (WGS) entry which is preliminary data.</text>
</comment>
<dbReference type="InterPro" id="IPR002711">
    <property type="entry name" value="HNH"/>
</dbReference>
<dbReference type="RefSeq" id="WP_101886014.1">
    <property type="nucleotide sequence ID" value="NZ_JABUHC010000001.1"/>
</dbReference>
<keyword evidence="6" id="KW-0460">Magnesium</keyword>
<keyword evidence="4 12" id="KW-0255">Endonuclease</keyword>
<keyword evidence="15" id="KW-1185">Reference proteome</keyword>
<dbReference type="InterPro" id="IPR041225">
    <property type="entry name" value="Cas9_Topo"/>
</dbReference>
<dbReference type="Proteomes" id="UP000235111">
    <property type="component" value="Unassembled WGS sequence"/>
</dbReference>
<keyword evidence="10" id="KW-0464">Manganese</keyword>
<dbReference type="Pfam" id="PF18470">
    <property type="entry name" value="Cas9_a"/>
    <property type="match status" value="1"/>
</dbReference>